<dbReference type="Proteomes" id="UP000499080">
    <property type="component" value="Unassembled WGS sequence"/>
</dbReference>
<dbReference type="EMBL" id="BGPR01015066">
    <property type="protein sequence ID" value="GBN67879.1"/>
    <property type="molecule type" value="Genomic_DNA"/>
</dbReference>
<dbReference type="PANTHER" id="PTHR33568:SF3">
    <property type="entry name" value="DNA-DIRECTED DNA POLYMERASE"/>
    <property type="match status" value="1"/>
</dbReference>
<dbReference type="OrthoDB" id="6429966at2759"/>
<organism evidence="1 2">
    <name type="scientific">Araneus ventricosus</name>
    <name type="common">Orbweaver spider</name>
    <name type="synonym">Epeira ventricosa</name>
    <dbReference type="NCBI Taxonomy" id="182803"/>
    <lineage>
        <taxon>Eukaryota</taxon>
        <taxon>Metazoa</taxon>
        <taxon>Ecdysozoa</taxon>
        <taxon>Arthropoda</taxon>
        <taxon>Chelicerata</taxon>
        <taxon>Arachnida</taxon>
        <taxon>Araneae</taxon>
        <taxon>Araneomorphae</taxon>
        <taxon>Entelegynae</taxon>
        <taxon>Araneoidea</taxon>
        <taxon>Araneidae</taxon>
        <taxon>Araneus</taxon>
    </lineage>
</organism>
<comment type="caution">
    <text evidence="1">The sequence shown here is derived from an EMBL/GenBank/DDBJ whole genome shotgun (WGS) entry which is preliminary data.</text>
</comment>
<name>A0A4Y2QXN2_ARAVE</name>
<keyword evidence="2" id="KW-1185">Reference proteome</keyword>
<proteinExistence type="predicted"/>
<dbReference type="GO" id="GO:0071897">
    <property type="term" value="P:DNA biosynthetic process"/>
    <property type="evidence" value="ECO:0007669"/>
    <property type="project" value="UniProtKB-ARBA"/>
</dbReference>
<protein>
    <submittedName>
        <fullName evidence="1">Uncharacterized protein</fullName>
    </submittedName>
</protein>
<dbReference type="SUPFAM" id="SSF56672">
    <property type="entry name" value="DNA/RNA polymerases"/>
    <property type="match status" value="1"/>
</dbReference>
<accession>A0A4Y2QXN2</accession>
<evidence type="ECO:0000313" key="2">
    <source>
        <dbReference type="Proteomes" id="UP000499080"/>
    </source>
</evidence>
<sequence length="215" mass="24715">MFPLCRCRAENLNQSPCEHSDEERSMIRTWVTEELKVGVQNEYRVTKIFEVYHFREKSSRLFKSYIDLFLKIKQENSGYPSDCTTDEKKTAYIQQYYEKEGVQLNPAEIQKKKKKIREATSCEIGIEWWGMNIYKSQLTCVNSLPSFNNLIAVPTKNIKDVYLPTPEVVAIVWDSKKDFIPQDTGTNIFLAAFTTAWAGLKLIRNGQAGGSCSVS</sequence>
<gene>
    <name evidence="1" type="ORF">AVEN_141588_1</name>
</gene>
<dbReference type="AlphaFoldDB" id="A0A4Y2QXN2"/>
<dbReference type="PANTHER" id="PTHR33568">
    <property type="entry name" value="DNA POLYMERASE"/>
    <property type="match status" value="1"/>
</dbReference>
<reference evidence="1 2" key="1">
    <citation type="journal article" date="2019" name="Sci. Rep.">
        <title>Orb-weaving spider Araneus ventricosus genome elucidates the spidroin gene catalogue.</title>
        <authorList>
            <person name="Kono N."/>
            <person name="Nakamura H."/>
            <person name="Ohtoshi R."/>
            <person name="Moran D.A.P."/>
            <person name="Shinohara A."/>
            <person name="Yoshida Y."/>
            <person name="Fujiwara M."/>
            <person name="Mori M."/>
            <person name="Tomita M."/>
            <person name="Arakawa K."/>
        </authorList>
    </citation>
    <scope>NUCLEOTIDE SEQUENCE [LARGE SCALE GENOMIC DNA]</scope>
</reference>
<evidence type="ECO:0000313" key="1">
    <source>
        <dbReference type="EMBL" id="GBN67879.1"/>
    </source>
</evidence>
<dbReference type="InterPro" id="IPR043502">
    <property type="entry name" value="DNA/RNA_pol_sf"/>
</dbReference>